<accession>A0A6A5S8Y7</accession>
<organism evidence="1 2">
    <name type="scientific">Didymella exigua CBS 183.55</name>
    <dbReference type="NCBI Taxonomy" id="1150837"/>
    <lineage>
        <taxon>Eukaryota</taxon>
        <taxon>Fungi</taxon>
        <taxon>Dikarya</taxon>
        <taxon>Ascomycota</taxon>
        <taxon>Pezizomycotina</taxon>
        <taxon>Dothideomycetes</taxon>
        <taxon>Pleosporomycetidae</taxon>
        <taxon>Pleosporales</taxon>
        <taxon>Pleosporineae</taxon>
        <taxon>Didymellaceae</taxon>
        <taxon>Didymella</taxon>
    </lineage>
</organism>
<dbReference type="GeneID" id="54344818"/>
<dbReference type="Proteomes" id="UP000800082">
    <property type="component" value="Unassembled WGS sequence"/>
</dbReference>
<name>A0A6A5S8Y7_9PLEO</name>
<dbReference type="RefSeq" id="XP_033454185.1">
    <property type="nucleotide sequence ID" value="XM_033587172.1"/>
</dbReference>
<gene>
    <name evidence="1" type="ORF">M421DRAFT_108703</name>
</gene>
<protein>
    <submittedName>
        <fullName evidence="1">Uncharacterized protein</fullName>
    </submittedName>
</protein>
<evidence type="ECO:0000313" key="2">
    <source>
        <dbReference type="Proteomes" id="UP000800082"/>
    </source>
</evidence>
<proteinExistence type="predicted"/>
<keyword evidence="2" id="KW-1185">Reference proteome</keyword>
<reference evidence="1" key="1">
    <citation type="journal article" date="2020" name="Stud. Mycol.">
        <title>101 Dothideomycetes genomes: a test case for predicting lifestyles and emergence of pathogens.</title>
        <authorList>
            <person name="Haridas S."/>
            <person name="Albert R."/>
            <person name="Binder M."/>
            <person name="Bloem J."/>
            <person name="Labutti K."/>
            <person name="Salamov A."/>
            <person name="Andreopoulos B."/>
            <person name="Baker S."/>
            <person name="Barry K."/>
            <person name="Bills G."/>
            <person name="Bluhm B."/>
            <person name="Cannon C."/>
            <person name="Castanera R."/>
            <person name="Culley D."/>
            <person name="Daum C."/>
            <person name="Ezra D."/>
            <person name="Gonzalez J."/>
            <person name="Henrissat B."/>
            <person name="Kuo A."/>
            <person name="Liang C."/>
            <person name="Lipzen A."/>
            <person name="Lutzoni F."/>
            <person name="Magnuson J."/>
            <person name="Mondo S."/>
            <person name="Nolan M."/>
            <person name="Ohm R."/>
            <person name="Pangilinan J."/>
            <person name="Park H.-J."/>
            <person name="Ramirez L."/>
            <person name="Alfaro M."/>
            <person name="Sun H."/>
            <person name="Tritt A."/>
            <person name="Yoshinaga Y."/>
            <person name="Zwiers L.-H."/>
            <person name="Turgeon B."/>
            <person name="Goodwin S."/>
            <person name="Spatafora J."/>
            <person name="Crous P."/>
            <person name="Grigoriev I."/>
        </authorList>
    </citation>
    <scope>NUCLEOTIDE SEQUENCE</scope>
    <source>
        <strain evidence="1">CBS 183.55</strain>
    </source>
</reference>
<dbReference type="EMBL" id="ML978956">
    <property type="protein sequence ID" value="KAF1933937.1"/>
    <property type="molecule type" value="Genomic_DNA"/>
</dbReference>
<dbReference type="AlphaFoldDB" id="A0A6A5S8Y7"/>
<sequence>MLVARPRRFRLDCEWIYRRRLANKAHRHTAQAHSSTSLLVFLCLGTLLCDKCRLEQRLPFPPSRLFYFVHREHHC</sequence>
<evidence type="ECO:0000313" key="1">
    <source>
        <dbReference type="EMBL" id="KAF1933937.1"/>
    </source>
</evidence>